<keyword evidence="2" id="KW-1185">Reference proteome</keyword>
<protein>
    <submittedName>
        <fullName evidence="1">Uncharacterized protein</fullName>
    </submittedName>
</protein>
<organism evidence="1 2">
    <name type="scientific">Canavalia gladiata</name>
    <name type="common">Sword bean</name>
    <name type="synonym">Dolichos gladiatus</name>
    <dbReference type="NCBI Taxonomy" id="3824"/>
    <lineage>
        <taxon>Eukaryota</taxon>
        <taxon>Viridiplantae</taxon>
        <taxon>Streptophyta</taxon>
        <taxon>Embryophyta</taxon>
        <taxon>Tracheophyta</taxon>
        <taxon>Spermatophyta</taxon>
        <taxon>Magnoliopsida</taxon>
        <taxon>eudicotyledons</taxon>
        <taxon>Gunneridae</taxon>
        <taxon>Pentapetalae</taxon>
        <taxon>rosids</taxon>
        <taxon>fabids</taxon>
        <taxon>Fabales</taxon>
        <taxon>Fabaceae</taxon>
        <taxon>Papilionoideae</taxon>
        <taxon>50 kb inversion clade</taxon>
        <taxon>NPAAA clade</taxon>
        <taxon>indigoferoid/millettioid clade</taxon>
        <taxon>Phaseoleae</taxon>
        <taxon>Canavalia</taxon>
    </lineage>
</organism>
<dbReference type="EMBL" id="JAYMYQ010000011">
    <property type="protein sequence ID" value="KAK7306794.1"/>
    <property type="molecule type" value="Genomic_DNA"/>
</dbReference>
<gene>
    <name evidence="1" type="ORF">VNO77_44752</name>
</gene>
<comment type="caution">
    <text evidence="1">The sequence shown here is derived from an EMBL/GenBank/DDBJ whole genome shotgun (WGS) entry which is preliminary data.</text>
</comment>
<proteinExistence type="predicted"/>
<name>A0AAN9JYL8_CANGL</name>
<evidence type="ECO:0000313" key="1">
    <source>
        <dbReference type="EMBL" id="KAK7306794.1"/>
    </source>
</evidence>
<sequence>MHPIHSRTSLVWGIKKHLKPSVGFCYHRSIRYPWPHLFTSAGDCLELQLRCIAQWWWEWVLTKGEVSRCAVFKWMGLTQMHALEEERYTVARSQPHELPHYPLSNSRIPSRSLPRNDHIALSNFLNAQSVPGPAIYQIALREFD</sequence>
<reference evidence="1 2" key="1">
    <citation type="submission" date="2024-01" db="EMBL/GenBank/DDBJ databases">
        <title>The genomes of 5 underutilized Papilionoideae crops provide insights into root nodulation and disease resistanc.</title>
        <authorList>
            <person name="Jiang F."/>
        </authorList>
    </citation>
    <scope>NUCLEOTIDE SEQUENCE [LARGE SCALE GENOMIC DNA]</scope>
    <source>
        <strain evidence="1">LVBAO_FW01</strain>
        <tissue evidence="1">Leaves</tissue>
    </source>
</reference>
<dbReference type="Proteomes" id="UP001367508">
    <property type="component" value="Unassembled WGS sequence"/>
</dbReference>
<dbReference type="AlphaFoldDB" id="A0AAN9JYL8"/>
<accession>A0AAN9JYL8</accession>
<evidence type="ECO:0000313" key="2">
    <source>
        <dbReference type="Proteomes" id="UP001367508"/>
    </source>
</evidence>